<dbReference type="InterPro" id="IPR000276">
    <property type="entry name" value="GPCR_Rhodpsn"/>
</dbReference>
<dbReference type="SUPFAM" id="SSF81321">
    <property type="entry name" value="Family A G protein-coupled receptor-like"/>
    <property type="match status" value="1"/>
</dbReference>
<feature type="transmembrane region" description="Helical" evidence="9">
    <location>
        <begin position="271"/>
        <end position="290"/>
    </location>
</feature>
<keyword evidence="5" id="KW-0297">G-protein coupled receptor</keyword>
<dbReference type="GO" id="GO:0005886">
    <property type="term" value="C:plasma membrane"/>
    <property type="evidence" value="ECO:0007669"/>
    <property type="project" value="UniProtKB-ARBA"/>
</dbReference>
<dbReference type="SMART" id="SM01381">
    <property type="entry name" value="7TM_GPCR_Srsx"/>
    <property type="match status" value="1"/>
</dbReference>
<feature type="domain" description="G-protein coupled receptors family 1 profile" evidence="10">
    <location>
        <begin position="42"/>
        <end position="288"/>
    </location>
</feature>
<keyword evidence="7" id="KW-0675">Receptor</keyword>
<evidence type="ECO:0000259" key="10">
    <source>
        <dbReference type="PROSITE" id="PS50262"/>
    </source>
</evidence>
<dbReference type="InterPro" id="IPR017452">
    <property type="entry name" value="GPCR_Rhodpsn_7TM"/>
</dbReference>
<keyword evidence="6 9" id="KW-0472">Membrane</keyword>
<keyword evidence="2 9" id="KW-0812">Transmembrane</keyword>
<evidence type="ECO:0000256" key="3">
    <source>
        <dbReference type="ARBA" id="ARBA00022725"/>
    </source>
</evidence>
<dbReference type="KEGG" id="emc:129338920"/>
<keyword evidence="8" id="KW-0807">Transducer</keyword>
<evidence type="ECO:0000256" key="6">
    <source>
        <dbReference type="ARBA" id="ARBA00023136"/>
    </source>
</evidence>
<dbReference type="PRINTS" id="PR00245">
    <property type="entry name" value="OLFACTORYR"/>
</dbReference>
<organism evidence="11 12">
    <name type="scientific">Eublepharis macularius</name>
    <name type="common">Leopard gecko</name>
    <name type="synonym">Cyrtodactylus macularius</name>
    <dbReference type="NCBI Taxonomy" id="481883"/>
    <lineage>
        <taxon>Eukaryota</taxon>
        <taxon>Metazoa</taxon>
        <taxon>Chordata</taxon>
        <taxon>Craniata</taxon>
        <taxon>Vertebrata</taxon>
        <taxon>Euteleostomi</taxon>
        <taxon>Lepidosauria</taxon>
        <taxon>Squamata</taxon>
        <taxon>Bifurcata</taxon>
        <taxon>Gekkota</taxon>
        <taxon>Eublepharidae</taxon>
        <taxon>Eublepharinae</taxon>
        <taxon>Eublepharis</taxon>
    </lineage>
</organism>
<dbReference type="PANTHER" id="PTHR48002">
    <property type="entry name" value="OLFACTORY RECEPTOR"/>
    <property type="match status" value="1"/>
</dbReference>
<protein>
    <submittedName>
        <fullName evidence="12">Olfactory receptor 4D1-like</fullName>
    </submittedName>
</protein>
<dbReference type="Gene3D" id="1.20.1070.10">
    <property type="entry name" value="Rhodopsin 7-helix transmembrane proteins"/>
    <property type="match status" value="1"/>
</dbReference>
<dbReference type="RefSeq" id="XP_054849452.1">
    <property type="nucleotide sequence ID" value="XM_054993477.1"/>
</dbReference>
<dbReference type="PROSITE" id="PS50262">
    <property type="entry name" value="G_PROTEIN_RECEP_F1_2"/>
    <property type="match status" value="1"/>
</dbReference>
<dbReference type="PRINTS" id="PR00237">
    <property type="entry name" value="GPCRRHODOPSN"/>
</dbReference>
<name>A0AA97LEL9_EUBMA</name>
<reference evidence="12" key="1">
    <citation type="submission" date="2025-08" db="UniProtKB">
        <authorList>
            <consortium name="RefSeq"/>
        </authorList>
    </citation>
    <scope>IDENTIFICATION</scope>
    <source>
        <tissue evidence="12">Blood</tissue>
    </source>
</reference>
<evidence type="ECO:0000256" key="4">
    <source>
        <dbReference type="ARBA" id="ARBA00022989"/>
    </source>
</evidence>
<evidence type="ECO:0000256" key="7">
    <source>
        <dbReference type="ARBA" id="ARBA00023170"/>
    </source>
</evidence>
<keyword evidence="4 9" id="KW-1133">Transmembrane helix</keyword>
<feature type="transmembrane region" description="Helical" evidence="9">
    <location>
        <begin position="142"/>
        <end position="159"/>
    </location>
</feature>
<keyword evidence="11" id="KW-1185">Reference proteome</keyword>
<dbReference type="Proteomes" id="UP001190640">
    <property type="component" value="Chromosome 12"/>
</dbReference>
<dbReference type="AlphaFoldDB" id="A0AA97LEL9"/>
<evidence type="ECO:0000313" key="11">
    <source>
        <dbReference type="Proteomes" id="UP001190640"/>
    </source>
</evidence>
<keyword evidence="3" id="KW-0716">Sensory transduction</keyword>
<keyword evidence="3" id="KW-0552">Olfaction</keyword>
<dbReference type="InterPro" id="IPR000725">
    <property type="entry name" value="Olfact_rcpt"/>
</dbReference>
<evidence type="ECO:0000256" key="2">
    <source>
        <dbReference type="ARBA" id="ARBA00022692"/>
    </source>
</evidence>
<dbReference type="GeneID" id="129338920"/>
<dbReference type="InterPro" id="IPR050427">
    <property type="entry name" value="Olfactory_Receptors"/>
</dbReference>
<feature type="transmembrane region" description="Helical" evidence="9">
    <location>
        <begin position="99"/>
        <end position="121"/>
    </location>
</feature>
<dbReference type="FunFam" id="1.20.1070.10:FF:000007">
    <property type="entry name" value="Olfactory receptor"/>
    <property type="match status" value="1"/>
</dbReference>
<evidence type="ECO:0000256" key="9">
    <source>
        <dbReference type="SAM" id="Phobius"/>
    </source>
</evidence>
<feature type="transmembrane region" description="Helical" evidence="9">
    <location>
        <begin position="26"/>
        <end position="49"/>
    </location>
</feature>
<feature type="transmembrane region" description="Helical" evidence="9">
    <location>
        <begin position="205"/>
        <end position="226"/>
    </location>
</feature>
<evidence type="ECO:0000313" key="12">
    <source>
        <dbReference type="RefSeq" id="XP_054849452.1"/>
    </source>
</evidence>
<accession>A0AA97LEL9</accession>
<gene>
    <name evidence="12" type="primary">LOC129338920</name>
</gene>
<dbReference type="CDD" id="cd15936">
    <property type="entry name" value="7tmA_OR4D-like"/>
    <property type="match status" value="1"/>
</dbReference>
<evidence type="ECO:0000256" key="8">
    <source>
        <dbReference type="ARBA" id="ARBA00023224"/>
    </source>
</evidence>
<dbReference type="GO" id="GO:0004984">
    <property type="term" value="F:olfactory receptor activity"/>
    <property type="evidence" value="ECO:0007669"/>
    <property type="project" value="InterPro"/>
</dbReference>
<evidence type="ECO:0000256" key="1">
    <source>
        <dbReference type="ARBA" id="ARBA00004141"/>
    </source>
</evidence>
<sequence>MDPGNITRRVKEFHLVGFTANRPLQYVLFIVFLTVCVTTWLGNLTIITAVITDQRLRSPMYFLLGNLAIVDLSESSVTVPKMLWDLTLQHKVISFGGCIAQMFFFHFTGGAVVFLLIVMALDRYVAIHKPLQYFTIMNHEMCVGLAAGAWLGGFVHSIVQTALMVRLPFCGPNVLDNYYCDAPQVIKLACTNTFLIELLMFSNNGLLTIIIFIVLVLSYTIILVKIRIHVTEGKMKALSTCGAQITVVCIHLLPAIFIYSRPFQKFSGDKALSALYTVITPMLNPLIYTLRNSEMKNAIRRLIKRKVFLVRE</sequence>
<comment type="subcellular location">
    <subcellularLocation>
        <location evidence="1">Membrane</location>
        <topology evidence="1">Multi-pass membrane protein</topology>
    </subcellularLocation>
</comment>
<feature type="transmembrane region" description="Helical" evidence="9">
    <location>
        <begin position="238"/>
        <end position="259"/>
    </location>
</feature>
<dbReference type="GO" id="GO:0004930">
    <property type="term" value="F:G protein-coupled receptor activity"/>
    <property type="evidence" value="ECO:0007669"/>
    <property type="project" value="UniProtKB-KW"/>
</dbReference>
<proteinExistence type="predicted"/>
<evidence type="ECO:0000256" key="5">
    <source>
        <dbReference type="ARBA" id="ARBA00023040"/>
    </source>
</evidence>
<dbReference type="Pfam" id="PF13853">
    <property type="entry name" value="7tm_4"/>
    <property type="match status" value="1"/>
</dbReference>